<dbReference type="InterPro" id="IPR014729">
    <property type="entry name" value="Rossmann-like_a/b/a_fold"/>
</dbReference>
<proteinExistence type="inferred from homology"/>
<dbReference type="InterPro" id="IPR012094">
    <property type="entry name" value="tRNA_Ile_lys_synt"/>
</dbReference>
<evidence type="ECO:0000256" key="2">
    <source>
        <dbReference type="ARBA" id="ARBA00022490"/>
    </source>
</evidence>
<keyword evidence="6 8" id="KW-0067">ATP-binding</keyword>
<sequence length="444" mass="51436">MLKKLQNHINTNLSFLKEKKLLLAVSGGIDSMVLVHLCHHLQLDFAVAHCNFQLRGNESDDDENFVKSQIENLSPRAQSRGKIPLFTQKFETATFAKEQKLSIQVVARKLRYDWFYSLLANHNFDFILTAHHLDDSIETFLINFTRGSGLDGLTGIPEQNDKNVRPLLIFSRNEIETFAQENNITWREDSSNASDKYLRNKLRHDVIPILKELNPSLLSSFENTIKNLKQSQSLVDDAAKIVYEKVASEEEHHTVFDLTKLLKYPNHQAYLFRWLASFGFADWNSISDILIAQSGKQVLSNTHILLKNRNTLLLFPRQQTADEAIFWIEKDQVEVKVPLNLTFCNLSDISVQSTNVIFVDEEKLQFPLTLRKWNEGDIFYPFGMKGKKKLSKFFKDEKYSLLDKSNAWLLCSNDQIVWVIGKRQDERFKTTATTKNILQINYIE</sequence>
<evidence type="ECO:0000256" key="6">
    <source>
        <dbReference type="ARBA" id="ARBA00022840"/>
    </source>
</evidence>
<reference evidence="10 11" key="1">
    <citation type="submission" date="2019-03" db="EMBL/GenBank/DDBJ databases">
        <title>Genomic Encyclopedia of Archaeal and Bacterial Type Strains, Phase II (KMG-II): from individual species to whole genera.</title>
        <authorList>
            <person name="Goeker M."/>
        </authorList>
    </citation>
    <scope>NUCLEOTIDE SEQUENCE [LARGE SCALE GENOMIC DNA]</scope>
    <source>
        <strain evidence="10 11">DSM 25687</strain>
    </source>
</reference>
<dbReference type="EC" id="6.3.4.19" evidence="8"/>
<evidence type="ECO:0000256" key="7">
    <source>
        <dbReference type="ARBA" id="ARBA00048539"/>
    </source>
</evidence>
<dbReference type="RefSeq" id="WP_133532909.1">
    <property type="nucleotide sequence ID" value="NZ_SNXR01000013.1"/>
</dbReference>
<organism evidence="10 11">
    <name type="scientific">Flavobacterium dankookense</name>
    <dbReference type="NCBI Taxonomy" id="706186"/>
    <lineage>
        <taxon>Bacteria</taxon>
        <taxon>Pseudomonadati</taxon>
        <taxon>Bacteroidota</taxon>
        <taxon>Flavobacteriia</taxon>
        <taxon>Flavobacteriales</taxon>
        <taxon>Flavobacteriaceae</taxon>
        <taxon>Flavobacterium</taxon>
    </lineage>
</organism>
<name>A0A4R6Q9R8_9FLAO</name>
<keyword evidence="5 8" id="KW-0547">Nucleotide-binding</keyword>
<comment type="domain">
    <text evidence="8">The N-terminal region contains the highly conserved SGGXDS motif, predicted to be a P-loop motif involved in ATP binding.</text>
</comment>
<gene>
    <name evidence="8" type="primary">tilS</name>
    <name evidence="10" type="ORF">BC748_1622</name>
</gene>
<keyword evidence="4 8" id="KW-0819">tRNA processing</keyword>
<dbReference type="InterPro" id="IPR012796">
    <property type="entry name" value="Lysidine-tRNA-synth_C"/>
</dbReference>
<dbReference type="OrthoDB" id="9807403at2"/>
<evidence type="ECO:0000256" key="5">
    <source>
        <dbReference type="ARBA" id="ARBA00022741"/>
    </source>
</evidence>
<dbReference type="SUPFAM" id="SSF52402">
    <property type="entry name" value="Adenine nucleotide alpha hydrolases-like"/>
    <property type="match status" value="1"/>
</dbReference>
<dbReference type="AlphaFoldDB" id="A0A4R6Q9R8"/>
<dbReference type="HAMAP" id="MF_01161">
    <property type="entry name" value="tRNA_Ile_lys_synt"/>
    <property type="match status" value="1"/>
</dbReference>
<dbReference type="InterPro" id="IPR012795">
    <property type="entry name" value="tRNA_Ile_lys_synt_N"/>
</dbReference>
<evidence type="ECO:0000259" key="9">
    <source>
        <dbReference type="SMART" id="SM00977"/>
    </source>
</evidence>
<feature type="domain" description="Lysidine-tRNA(Ile) synthetase C-terminal" evidence="9">
    <location>
        <begin position="368"/>
        <end position="440"/>
    </location>
</feature>
<comment type="function">
    <text evidence="8">Ligates lysine onto the cytidine present at position 34 of the AUA codon-specific tRNA(Ile) that contains the anticodon CAU, in an ATP-dependent manner. Cytidine is converted to lysidine, thus changing the amino acid specificity of the tRNA from methionine to isoleucine.</text>
</comment>
<protein>
    <recommendedName>
        <fullName evidence="8">tRNA(Ile)-lysidine synthase</fullName>
        <ecNumber evidence="8">6.3.4.19</ecNumber>
    </recommendedName>
    <alternativeName>
        <fullName evidence="8">tRNA(Ile)-2-lysyl-cytidine synthase</fullName>
    </alternativeName>
    <alternativeName>
        <fullName evidence="8">tRNA(Ile)-lysidine synthetase</fullName>
    </alternativeName>
</protein>
<comment type="caution">
    <text evidence="10">The sequence shown here is derived from an EMBL/GenBank/DDBJ whole genome shotgun (WGS) entry which is preliminary data.</text>
</comment>
<dbReference type="GO" id="GO:0005524">
    <property type="term" value="F:ATP binding"/>
    <property type="evidence" value="ECO:0007669"/>
    <property type="project" value="UniProtKB-UniRule"/>
</dbReference>
<dbReference type="PANTHER" id="PTHR43033">
    <property type="entry name" value="TRNA(ILE)-LYSIDINE SYNTHASE-RELATED"/>
    <property type="match status" value="1"/>
</dbReference>
<evidence type="ECO:0000313" key="10">
    <source>
        <dbReference type="EMBL" id="TDP59374.1"/>
    </source>
</evidence>
<comment type="similarity">
    <text evidence="8">Belongs to the tRNA(Ile)-lysidine synthase family.</text>
</comment>
<dbReference type="Gene3D" id="3.40.50.620">
    <property type="entry name" value="HUPs"/>
    <property type="match status" value="1"/>
</dbReference>
<accession>A0A4R6Q9R8</accession>
<keyword evidence="3 8" id="KW-0436">Ligase</keyword>
<evidence type="ECO:0000313" key="11">
    <source>
        <dbReference type="Proteomes" id="UP000295260"/>
    </source>
</evidence>
<keyword evidence="2 8" id="KW-0963">Cytoplasm</keyword>
<dbReference type="Pfam" id="PF01171">
    <property type="entry name" value="ATP_bind_3"/>
    <property type="match status" value="1"/>
</dbReference>
<dbReference type="SMART" id="SM00977">
    <property type="entry name" value="TilS_C"/>
    <property type="match status" value="1"/>
</dbReference>
<dbReference type="GO" id="GO:0032267">
    <property type="term" value="F:tRNA(Ile)-lysidine synthase activity"/>
    <property type="evidence" value="ECO:0007669"/>
    <property type="project" value="UniProtKB-EC"/>
</dbReference>
<dbReference type="CDD" id="cd01992">
    <property type="entry name" value="TilS_N"/>
    <property type="match status" value="1"/>
</dbReference>
<evidence type="ECO:0000256" key="3">
    <source>
        <dbReference type="ARBA" id="ARBA00022598"/>
    </source>
</evidence>
<dbReference type="EMBL" id="SNXR01000013">
    <property type="protein sequence ID" value="TDP59374.1"/>
    <property type="molecule type" value="Genomic_DNA"/>
</dbReference>
<evidence type="ECO:0000256" key="4">
    <source>
        <dbReference type="ARBA" id="ARBA00022694"/>
    </source>
</evidence>
<keyword evidence="11" id="KW-1185">Reference proteome</keyword>
<evidence type="ECO:0000256" key="8">
    <source>
        <dbReference type="HAMAP-Rule" id="MF_01161"/>
    </source>
</evidence>
<comment type="subcellular location">
    <subcellularLocation>
        <location evidence="1 8">Cytoplasm</location>
    </subcellularLocation>
</comment>
<dbReference type="SUPFAM" id="SSF56037">
    <property type="entry name" value="PheT/TilS domain"/>
    <property type="match status" value="1"/>
</dbReference>
<dbReference type="NCBIfam" id="TIGR02433">
    <property type="entry name" value="lysidine_TilS_C"/>
    <property type="match status" value="1"/>
</dbReference>
<feature type="binding site" evidence="8">
    <location>
        <begin position="26"/>
        <end position="31"/>
    </location>
    <ligand>
        <name>ATP</name>
        <dbReference type="ChEBI" id="CHEBI:30616"/>
    </ligand>
</feature>
<dbReference type="NCBIfam" id="TIGR02432">
    <property type="entry name" value="lysidine_TilS_N"/>
    <property type="match status" value="1"/>
</dbReference>
<dbReference type="PANTHER" id="PTHR43033:SF1">
    <property type="entry name" value="TRNA(ILE)-LYSIDINE SYNTHASE-RELATED"/>
    <property type="match status" value="1"/>
</dbReference>
<dbReference type="GO" id="GO:0006400">
    <property type="term" value="P:tRNA modification"/>
    <property type="evidence" value="ECO:0007669"/>
    <property type="project" value="UniProtKB-UniRule"/>
</dbReference>
<comment type="catalytic activity">
    <reaction evidence="7 8">
        <text>cytidine(34) in tRNA(Ile2) + L-lysine + ATP = lysidine(34) in tRNA(Ile2) + AMP + diphosphate + H(+)</text>
        <dbReference type="Rhea" id="RHEA:43744"/>
        <dbReference type="Rhea" id="RHEA-COMP:10625"/>
        <dbReference type="Rhea" id="RHEA-COMP:10670"/>
        <dbReference type="ChEBI" id="CHEBI:15378"/>
        <dbReference type="ChEBI" id="CHEBI:30616"/>
        <dbReference type="ChEBI" id="CHEBI:32551"/>
        <dbReference type="ChEBI" id="CHEBI:33019"/>
        <dbReference type="ChEBI" id="CHEBI:82748"/>
        <dbReference type="ChEBI" id="CHEBI:83665"/>
        <dbReference type="ChEBI" id="CHEBI:456215"/>
        <dbReference type="EC" id="6.3.4.19"/>
    </reaction>
</comment>
<dbReference type="GO" id="GO:0005737">
    <property type="term" value="C:cytoplasm"/>
    <property type="evidence" value="ECO:0007669"/>
    <property type="project" value="UniProtKB-SubCell"/>
</dbReference>
<dbReference type="Pfam" id="PF11734">
    <property type="entry name" value="TilS_C"/>
    <property type="match status" value="1"/>
</dbReference>
<evidence type="ECO:0000256" key="1">
    <source>
        <dbReference type="ARBA" id="ARBA00004496"/>
    </source>
</evidence>
<dbReference type="Proteomes" id="UP000295260">
    <property type="component" value="Unassembled WGS sequence"/>
</dbReference>
<dbReference type="InterPro" id="IPR011063">
    <property type="entry name" value="TilS/TtcA_N"/>
</dbReference>